<accession>A0A0D2KB45</accession>
<dbReference type="Gene3D" id="1.50.10.10">
    <property type="match status" value="1"/>
</dbReference>
<reference evidence="2 3" key="1">
    <citation type="journal article" date="2013" name="BMC Genomics">
        <title>Reconstruction of the lipid metabolism for the microalga Monoraphidium neglectum from its genome sequence reveals characteristics suitable for biofuel production.</title>
        <authorList>
            <person name="Bogen C."/>
            <person name="Al-Dilaimi A."/>
            <person name="Albersmeier A."/>
            <person name="Wichmann J."/>
            <person name="Grundmann M."/>
            <person name="Rupp O."/>
            <person name="Lauersen K.J."/>
            <person name="Blifernez-Klassen O."/>
            <person name="Kalinowski J."/>
            <person name="Goesmann A."/>
            <person name="Mussgnug J.H."/>
            <person name="Kruse O."/>
        </authorList>
    </citation>
    <scope>NUCLEOTIDE SEQUENCE [LARGE SCALE GENOMIC DNA]</scope>
    <source>
        <strain evidence="2 3">SAG 48.87</strain>
    </source>
</reference>
<dbReference type="InterPro" id="IPR008928">
    <property type="entry name" value="6-hairpin_glycosidase_sf"/>
</dbReference>
<dbReference type="KEGG" id="mng:MNEG_0497"/>
<dbReference type="SUPFAM" id="SSF48208">
    <property type="entry name" value="Six-hairpin glycosidases"/>
    <property type="match status" value="1"/>
</dbReference>
<dbReference type="OrthoDB" id="544973at2759"/>
<evidence type="ECO:0000313" key="3">
    <source>
        <dbReference type="Proteomes" id="UP000054498"/>
    </source>
</evidence>
<name>A0A0D2KB45_9CHLO</name>
<feature type="region of interest" description="Disordered" evidence="1">
    <location>
        <begin position="35"/>
        <end position="56"/>
    </location>
</feature>
<sequence>MTRKGKLGAPAAGAASAKLAALTAASLKDGYDREHGGVFESGAPGHAPGTGEGASTKKAYLKTRDTSLLNQLSGTFEFVRAHIYDPVDGEWVWQTDAGGGVIGPYYYQKGNVWKASYHNLRAMLFMQQWIKEGRGA</sequence>
<evidence type="ECO:0000313" key="2">
    <source>
        <dbReference type="EMBL" id="KIZ07448.1"/>
    </source>
</evidence>
<dbReference type="RefSeq" id="XP_013906467.1">
    <property type="nucleotide sequence ID" value="XM_014051013.1"/>
</dbReference>
<organism evidence="2 3">
    <name type="scientific">Monoraphidium neglectum</name>
    <dbReference type="NCBI Taxonomy" id="145388"/>
    <lineage>
        <taxon>Eukaryota</taxon>
        <taxon>Viridiplantae</taxon>
        <taxon>Chlorophyta</taxon>
        <taxon>core chlorophytes</taxon>
        <taxon>Chlorophyceae</taxon>
        <taxon>CS clade</taxon>
        <taxon>Sphaeropleales</taxon>
        <taxon>Selenastraceae</taxon>
        <taxon>Monoraphidium</taxon>
    </lineage>
</organism>
<dbReference type="Proteomes" id="UP000054498">
    <property type="component" value="Unassembled WGS sequence"/>
</dbReference>
<dbReference type="InterPro" id="IPR012341">
    <property type="entry name" value="6hp_glycosidase-like_sf"/>
</dbReference>
<dbReference type="EMBL" id="KK100260">
    <property type="protein sequence ID" value="KIZ07448.1"/>
    <property type="molecule type" value="Genomic_DNA"/>
</dbReference>
<keyword evidence="3" id="KW-1185">Reference proteome</keyword>
<evidence type="ECO:0000256" key="1">
    <source>
        <dbReference type="SAM" id="MobiDB-lite"/>
    </source>
</evidence>
<dbReference type="STRING" id="145388.A0A0D2KB45"/>
<protein>
    <submittedName>
        <fullName evidence="2">Uncharacterized protein</fullName>
    </submittedName>
</protein>
<dbReference type="GO" id="GO:0005975">
    <property type="term" value="P:carbohydrate metabolic process"/>
    <property type="evidence" value="ECO:0007669"/>
    <property type="project" value="InterPro"/>
</dbReference>
<dbReference type="AlphaFoldDB" id="A0A0D2KB45"/>
<dbReference type="GeneID" id="25726615"/>
<proteinExistence type="predicted"/>
<gene>
    <name evidence="2" type="ORF">MNEG_0497</name>
</gene>